<sequence>MVSRIGRRSSTTKLISKARRCPRKSPVKSPPSPSSLVSFIRRRLARLFSHWTRISTPDGARIRREGFELLKKLHAEPDASPTIHRSLFQDPCRLPPLASTRMRTVFVDLDETLVHSQSDPPPERFDFVVRPVIDGQRINFYVLKRPGLDKFLEAVSKRYEVVVFTAGLKEYASLVLDEIDRNSAISHRLYRNDCREMDGKLVKDLSRTGRNLRYAVIVDDNPNAYALQPENAVPIGPFTDNLEDDELQRLVEFFEGCGEVEDMRDAVKQFVGERCDTLVL</sequence>
<evidence type="ECO:0000313" key="2">
    <source>
        <dbReference type="Proteomes" id="UP001057402"/>
    </source>
</evidence>
<reference evidence="2" key="1">
    <citation type="journal article" date="2023" name="Front. Plant Sci.">
        <title>Chromosomal-level genome assembly of Melastoma candidum provides insights into trichome evolution.</title>
        <authorList>
            <person name="Zhong Y."/>
            <person name="Wu W."/>
            <person name="Sun C."/>
            <person name="Zou P."/>
            <person name="Liu Y."/>
            <person name="Dai S."/>
            <person name="Zhou R."/>
        </authorList>
    </citation>
    <scope>NUCLEOTIDE SEQUENCE [LARGE SCALE GENOMIC DNA]</scope>
</reference>
<dbReference type="Proteomes" id="UP001057402">
    <property type="component" value="Chromosome 12"/>
</dbReference>
<dbReference type="EMBL" id="CM042891">
    <property type="protein sequence ID" value="KAI4304432.1"/>
    <property type="molecule type" value="Genomic_DNA"/>
</dbReference>
<name>A0ACB9L4X4_9MYRT</name>
<proteinExistence type="predicted"/>
<protein>
    <submittedName>
        <fullName evidence="1">Uncharacterized protein</fullName>
    </submittedName>
</protein>
<accession>A0ACB9L4X4</accession>
<comment type="caution">
    <text evidence="1">The sequence shown here is derived from an EMBL/GenBank/DDBJ whole genome shotgun (WGS) entry which is preliminary data.</text>
</comment>
<evidence type="ECO:0000313" key="1">
    <source>
        <dbReference type="EMBL" id="KAI4304432.1"/>
    </source>
</evidence>
<keyword evidence="2" id="KW-1185">Reference proteome</keyword>
<organism evidence="1 2">
    <name type="scientific">Melastoma candidum</name>
    <dbReference type="NCBI Taxonomy" id="119954"/>
    <lineage>
        <taxon>Eukaryota</taxon>
        <taxon>Viridiplantae</taxon>
        <taxon>Streptophyta</taxon>
        <taxon>Embryophyta</taxon>
        <taxon>Tracheophyta</taxon>
        <taxon>Spermatophyta</taxon>
        <taxon>Magnoliopsida</taxon>
        <taxon>eudicotyledons</taxon>
        <taxon>Gunneridae</taxon>
        <taxon>Pentapetalae</taxon>
        <taxon>rosids</taxon>
        <taxon>malvids</taxon>
        <taxon>Myrtales</taxon>
        <taxon>Melastomataceae</taxon>
        <taxon>Melastomatoideae</taxon>
        <taxon>Melastomateae</taxon>
        <taxon>Melastoma</taxon>
    </lineage>
</organism>
<gene>
    <name evidence="1" type="ORF">MLD38_039944</name>
</gene>